<dbReference type="KEGG" id="clec:106664162"/>
<evidence type="ECO:0000313" key="2">
    <source>
        <dbReference type="Proteomes" id="UP000494040"/>
    </source>
</evidence>
<dbReference type="EnsemblMetazoa" id="XM_014389615.2">
    <property type="protein sequence ID" value="XP_014245101.2"/>
    <property type="gene ID" value="LOC106664162"/>
</dbReference>
<proteinExistence type="predicted"/>
<dbReference type="Proteomes" id="UP000494040">
    <property type="component" value="Unassembled WGS sequence"/>
</dbReference>
<evidence type="ECO:0000313" key="1">
    <source>
        <dbReference type="EnsemblMetazoa" id="XP_014245101.2"/>
    </source>
</evidence>
<reference evidence="1" key="1">
    <citation type="submission" date="2022-01" db="UniProtKB">
        <authorList>
            <consortium name="EnsemblMetazoa"/>
        </authorList>
    </citation>
    <scope>IDENTIFICATION</scope>
</reference>
<dbReference type="RefSeq" id="XP_014245101.2">
    <property type="nucleotide sequence ID" value="XM_014389615.2"/>
</dbReference>
<dbReference type="OrthoDB" id="540783at2759"/>
<accession>A0A8I6RMX9</accession>
<keyword evidence="2" id="KW-1185">Reference proteome</keyword>
<organism evidence="1 2">
    <name type="scientific">Cimex lectularius</name>
    <name type="common">Bed bug</name>
    <name type="synonym">Acanthia lectularia</name>
    <dbReference type="NCBI Taxonomy" id="79782"/>
    <lineage>
        <taxon>Eukaryota</taxon>
        <taxon>Metazoa</taxon>
        <taxon>Ecdysozoa</taxon>
        <taxon>Arthropoda</taxon>
        <taxon>Hexapoda</taxon>
        <taxon>Insecta</taxon>
        <taxon>Pterygota</taxon>
        <taxon>Neoptera</taxon>
        <taxon>Paraneoptera</taxon>
        <taxon>Hemiptera</taxon>
        <taxon>Heteroptera</taxon>
        <taxon>Panheteroptera</taxon>
        <taxon>Cimicomorpha</taxon>
        <taxon>Cimicidae</taxon>
        <taxon>Cimex</taxon>
    </lineage>
</organism>
<dbReference type="AlphaFoldDB" id="A0A8I6RMX9"/>
<protein>
    <submittedName>
        <fullName evidence="1">Uncharacterized protein</fullName>
    </submittedName>
</protein>
<sequence>MAYQEILSDSDNYSDEEPLLAGEEEDKILGQFASQHNRFQTLNESIANDSLGYGSWECSESESNVIQGTCSDGTTNKNRFLSGGIFPKPMDFDKSNQFNDSNRFDSFEGSTFCLPKPNSKEEEILLTKSAYGKIWGTTHDSSYRRIKDNNIHSRQTREETNRQEIHNLRETKMFLLEQRCKLDYKLNRVKVFSNEDERKLLEINEALEAVDYTIEFKNNALTGKKGFLNDGLEQGKEVNILENVMSLSEPELRYLVYKYFNKVVDLKETGRNAEHLFAEHEYKIETQKWKIQALCNAIQQCRVESHKKLLTAQHKFEEKVQSFYAEETNNKFGSTSNKWSPLQTHDKNGISFLTDPAVKGSSNKLPIFNYNLKKLQVSSPQVTQVTRIKNKLIIQKSKDN</sequence>
<dbReference type="GeneID" id="106664162"/>
<name>A0A8I6RMX9_CIMLE</name>